<feature type="binding site" description="axial binding residue" evidence="9">
    <location>
        <position position="92"/>
    </location>
    <ligand>
        <name>heme c</name>
        <dbReference type="ChEBI" id="CHEBI:61717"/>
        <label>1</label>
    </ligand>
    <ligandPart>
        <name>Fe</name>
        <dbReference type="ChEBI" id="CHEBI:18248"/>
    </ligandPart>
</feature>
<dbReference type="EMBL" id="CP054139">
    <property type="protein sequence ID" value="QKJ32104.1"/>
    <property type="molecule type" value="Genomic_DNA"/>
</dbReference>
<dbReference type="PANTHER" id="PTHR30600">
    <property type="entry name" value="CYTOCHROME C PEROXIDASE-RELATED"/>
    <property type="match status" value="1"/>
</dbReference>
<comment type="subcellular location">
    <subcellularLocation>
        <location evidence="1">Periplasm</location>
    </subcellularLocation>
</comment>
<feature type="binding site" description="covalent" evidence="8">
    <location>
        <position position="91"/>
    </location>
    <ligand>
        <name>heme c</name>
        <dbReference type="ChEBI" id="CHEBI:61717"/>
        <label>1</label>
    </ligand>
</feature>
<dbReference type="Pfam" id="PF03150">
    <property type="entry name" value="CCP_MauG"/>
    <property type="match status" value="1"/>
</dbReference>
<dbReference type="InterPro" id="IPR009056">
    <property type="entry name" value="Cyt_c-like_dom"/>
</dbReference>
<dbReference type="AlphaFoldDB" id="A0A7D4QEK3"/>
<evidence type="ECO:0000256" key="1">
    <source>
        <dbReference type="ARBA" id="ARBA00004418"/>
    </source>
</evidence>
<proteinExistence type="predicted"/>
<keyword evidence="3 9" id="KW-0479">Metal-binding</keyword>
<dbReference type="SUPFAM" id="SSF46626">
    <property type="entry name" value="Cytochrome c"/>
    <property type="match status" value="2"/>
</dbReference>
<dbReference type="PANTHER" id="PTHR30600:SF10">
    <property type="entry name" value="BLL6722 PROTEIN"/>
    <property type="match status" value="1"/>
</dbReference>
<dbReference type="InterPro" id="IPR051395">
    <property type="entry name" value="Cytochrome_c_Peroxidase/MauG"/>
</dbReference>
<evidence type="ECO:0000256" key="3">
    <source>
        <dbReference type="ARBA" id="ARBA00022723"/>
    </source>
</evidence>
<dbReference type="Proteomes" id="UP000505355">
    <property type="component" value="Chromosome"/>
</dbReference>
<protein>
    <submittedName>
        <fullName evidence="11">Cytochrome-c peroxidase</fullName>
    </submittedName>
</protein>
<dbReference type="InterPro" id="IPR004852">
    <property type="entry name" value="Di-haem_cyt_c_peroxidsae"/>
</dbReference>
<dbReference type="GO" id="GO:0009055">
    <property type="term" value="F:electron transfer activity"/>
    <property type="evidence" value="ECO:0007669"/>
    <property type="project" value="InterPro"/>
</dbReference>
<evidence type="ECO:0000256" key="5">
    <source>
        <dbReference type="ARBA" id="ARBA00022764"/>
    </source>
</evidence>
<evidence type="ECO:0000256" key="9">
    <source>
        <dbReference type="PIRSR" id="PIRSR000294-2"/>
    </source>
</evidence>
<evidence type="ECO:0000256" key="4">
    <source>
        <dbReference type="ARBA" id="ARBA00022729"/>
    </source>
</evidence>
<feature type="binding site" description="covalent" evidence="8">
    <location>
        <position position="88"/>
    </location>
    <ligand>
        <name>heme c</name>
        <dbReference type="ChEBI" id="CHEBI:61717"/>
        <label>1</label>
    </ligand>
</feature>
<feature type="domain" description="Cytochrome c" evidence="10">
    <location>
        <begin position="217"/>
        <end position="356"/>
    </location>
</feature>
<keyword evidence="4" id="KW-0732">Signal</keyword>
<feature type="binding site" description="covalent" evidence="8">
    <location>
        <position position="244"/>
    </location>
    <ligand>
        <name>heme c</name>
        <dbReference type="ChEBI" id="CHEBI:61717"/>
        <label>2</label>
    </ligand>
</feature>
<dbReference type="PIRSF" id="PIRSF000294">
    <property type="entry name" value="Cytochrome-c_peroxidase"/>
    <property type="match status" value="1"/>
</dbReference>
<keyword evidence="11" id="KW-0575">Peroxidase</keyword>
<keyword evidence="12" id="KW-1185">Reference proteome</keyword>
<evidence type="ECO:0000256" key="8">
    <source>
        <dbReference type="PIRSR" id="PIRSR000294-1"/>
    </source>
</evidence>
<dbReference type="GO" id="GO:0020037">
    <property type="term" value="F:heme binding"/>
    <property type="evidence" value="ECO:0007669"/>
    <property type="project" value="InterPro"/>
</dbReference>
<evidence type="ECO:0000256" key="6">
    <source>
        <dbReference type="ARBA" id="ARBA00023002"/>
    </source>
</evidence>
<keyword evidence="2 8" id="KW-0349">Heme</keyword>
<dbReference type="KEGG" id="mmab:HQ865_20830"/>
<gene>
    <name evidence="11" type="ORF">HQ865_20830</name>
</gene>
<keyword evidence="7 9" id="KW-0408">Iron</keyword>
<evidence type="ECO:0000256" key="2">
    <source>
        <dbReference type="ARBA" id="ARBA00022617"/>
    </source>
</evidence>
<dbReference type="GO" id="GO:0004130">
    <property type="term" value="F:cytochrome-c peroxidase activity"/>
    <property type="evidence" value="ECO:0007669"/>
    <property type="project" value="TreeGrafter"/>
</dbReference>
<evidence type="ECO:0000259" key="10">
    <source>
        <dbReference type="PROSITE" id="PS51007"/>
    </source>
</evidence>
<dbReference type="InterPro" id="IPR036909">
    <property type="entry name" value="Cyt_c-like_dom_sf"/>
</dbReference>
<feature type="binding site" description="covalent" evidence="8">
    <location>
        <position position="241"/>
    </location>
    <ligand>
        <name>heme c</name>
        <dbReference type="ChEBI" id="CHEBI:61717"/>
        <label>2</label>
    </ligand>
</feature>
<organism evidence="11 12">
    <name type="scientific">Mucilaginibacter mali</name>
    <dbReference type="NCBI Taxonomy" id="2740462"/>
    <lineage>
        <taxon>Bacteria</taxon>
        <taxon>Pseudomonadati</taxon>
        <taxon>Bacteroidota</taxon>
        <taxon>Sphingobacteriia</taxon>
        <taxon>Sphingobacteriales</taxon>
        <taxon>Sphingobacteriaceae</taxon>
        <taxon>Mucilaginibacter</taxon>
    </lineage>
</organism>
<dbReference type="Gene3D" id="1.10.760.10">
    <property type="entry name" value="Cytochrome c-like domain"/>
    <property type="match status" value="2"/>
</dbReference>
<comment type="PTM">
    <text evidence="8">Binds 2 heme groups per subunit.</text>
</comment>
<evidence type="ECO:0000313" key="12">
    <source>
        <dbReference type="Proteomes" id="UP000505355"/>
    </source>
</evidence>
<dbReference type="PROSITE" id="PS51007">
    <property type="entry name" value="CYTC"/>
    <property type="match status" value="1"/>
</dbReference>
<feature type="binding site" description="axial binding residue" evidence="9">
    <location>
        <position position="245"/>
    </location>
    <ligand>
        <name>heme c</name>
        <dbReference type="ChEBI" id="CHEBI:61717"/>
        <label>2</label>
    </ligand>
    <ligandPart>
        <name>Fe</name>
        <dbReference type="ChEBI" id="CHEBI:18248"/>
    </ligandPart>
</feature>
<dbReference type="InterPro" id="IPR026259">
    <property type="entry name" value="MauG/Cytc_peroxidase"/>
</dbReference>
<keyword evidence="6" id="KW-0560">Oxidoreductase</keyword>
<dbReference type="GO" id="GO:0046872">
    <property type="term" value="F:metal ion binding"/>
    <property type="evidence" value="ECO:0007669"/>
    <property type="project" value="UniProtKB-KW"/>
</dbReference>
<name>A0A7D4QEK3_9SPHI</name>
<dbReference type="RefSeq" id="WP_173416756.1">
    <property type="nucleotide sequence ID" value="NZ_CP054139.1"/>
</dbReference>
<accession>A0A7D4QEK3</accession>
<dbReference type="GO" id="GO:0042597">
    <property type="term" value="C:periplasmic space"/>
    <property type="evidence" value="ECO:0007669"/>
    <property type="project" value="UniProtKB-SubCell"/>
</dbReference>
<evidence type="ECO:0000256" key="7">
    <source>
        <dbReference type="ARBA" id="ARBA00023004"/>
    </source>
</evidence>
<comment type="cofactor">
    <cofactor evidence="8">
        <name>heme</name>
        <dbReference type="ChEBI" id="CHEBI:30413"/>
    </cofactor>
    <text evidence="8">Binds 2 heme groups.</text>
</comment>
<keyword evidence="5" id="KW-0574">Periplasm</keyword>
<sequence>MAANKNIPVTSSIRRWLLPCFALVFIATIAWTYQPDPIPMGPYQLVYPANFGNRINVPDDNPTTQQGVYLGRMLFYEPLLSANGKISCGTCHQQALAFTDGKAFSEGVDHTLTPRSSMSLANLLWARKFFWDGRSESLEKQAAVPMTNPHEMGQLMQTSAHKLMKTAPYPELFRKVFGDEGIDGPNIMKAIAQFERTLISANSKYDQYLRKQYQPTRLELQGLALFENAPQPAKSIRGANCARCHGGAKTYMELFHNNGLDSIPKDIGIAELTGLPGDRGRFKVPTLRNIALTAPYMHDGRFKTLDEVLDHYSDHVKRSESLSPFLRGESNEVNGKSLALKPEEKKAVIAFLNMLTDSTFVTDPRFSDPHQNIAKNK</sequence>
<reference evidence="11 12" key="1">
    <citation type="submission" date="2020-05" db="EMBL/GenBank/DDBJ databases">
        <title>Mucilaginibacter mali sp. nov.</title>
        <authorList>
            <person name="Kim H.S."/>
            <person name="Lee K.C."/>
            <person name="Suh M.K."/>
            <person name="Kim J.-S."/>
            <person name="Han K.-I."/>
            <person name="Eom M.K."/>
            <person name="Shin Y.K."/>
            <person name="Lee J.-S."/>
        </authorList>
    </citation>
    <scope>NUCLEOTIDE SEQUENCE [LARGE SCALE GENOMIC DNA]</scope>
    <source>
        <strain evidence="11 12">G2-14</strain>
    </source>
</reference>
<evidence type="ECO:0000313" key="11">
    <source>
        <dbReference type="EMBL" id="QKJ32104.1"/>
    </source>
</evidence>